<accession>A0ABR2RFR0</accession>
<dbReference type="InterPro" id="IPR053151">
    <property type="entry name" value="RNase_H-like"/>
</dbReference>
<sequence length="113" mass="12427">MTLSKFGGLQESYGGSFYIGAEKEISARACGLRSTTIQPGSRLSRTVMHVRSATWSTPPQGCFKINTDVAHREVDGRKSCRGVVRDSNSAWCLSFSKFIVVYSILDAELWGCI</sequence>
<reference evidence="1 2" key="1">
    <citation type="journal article" date="2024" name="G3 (Bethesda)">
        <title>Genome assembly of Hibiscus sabdariffa L. provides insights into metabolisms of medicinal natural products.</title>
        <authorList>
            <person name="Kim T."/>
        </authorList>
    </citation>
    <scope>NUCLEOTIDE SEQUENCE [LARGE SCALE GENOMIC DNA]</scope>
    <source>
        <strain evidence="1">TK-2024</strain>
        <tissue evidence="1">Old leaves</tissue>
    </source>
</reference>
<proteinExistence type="predicted"/>
<evidence type="ECO:0000313" key="1">
    <source>
        <dbReference type="EMBL" id="KAK9011786.1"/>
    </source>
</evidence>
<dbReference type="EMBL" id="JBBPBN010000022">
    <property type="protein sequence ID" value="KAK9011786.1"/>
    <property type="molecule type" value="Genomic_DNA"/>
</dbReference>
<protein>
    <submittedName>
        <fullName evidence="1">Uncharacterized protein</fullName>
    </submittedName>
</protein>
<name>A0ABR2RFR0_9ROSI</name>
<evidence type="ECO:0000313" key="2">
    <source>
        <dbReference type="Proteomes" id="UP001396334"/>
    </source>
</evidence>
<dbReference type="PANTHER" id="PTHR47723:SF13">
    <property type="entry name" value="PUTATIVE-RELATED"/>
    <property type="match status" value="1"/>
</dbReference>
<dbReference type="PANTHER" id="PTHR47723">
    <property type="entry name" value="OS05G0353850 PROTEIN"/>
    <property type="match status" value="1"/>
</dbReference>
<dbReference type="Proteomes" id="UP001396334">
    <property type="component" value="Unassembled WGS sequence"/>
</dbReference>
<keyword evidence="2" id="KW-1185">Reference proteome</keyword>
<gene>
    <name evidence="1" type="ORF">V6N11_039868</name>
</gene>
<comment type="caution">
    <text evidence="1">The sequence shown here is derived from an EMBL/GenBank/DDBJ whole genome shotgun (WGS) entry which is preliminary data.</text>
</comment>
<organism evidence="1 2">
    <name type="scientific">Hibiscus sabdariffa</name>
    <name type="common">roselle</name>
    <dbReference type="NCBI Taxonomy" id="183260"/>
    <lineage>
        <taxon>Eukaryota</taxon>
        <taxon>Viridiplantae</taxon>
        <taxon>Streptophyta</taxon>
        <taxon>Embryophyta</taxon>
        <taxon>Tracheophyta</taxon>
        <taxon>Spermatophyta</taxon>
        <taxon>Magnoliopsida</taxon>
        <taxon>eudicotyledons</taxon>
        <taxon>Gunneridae</taxon>
        <taxon>Pentapetalae</taxon>
        <taxon>rosids</taxon>
        <taxon>malvids</taxon>
        <taxon>Malvales</taxon>
        <taxon>Malvaceae</taxon>
        <taxon>Malvoideae</taxon>
        <taxon>Hibiscus</taxon>
    </lineage>
</organism>